<reference evidence="5" key="1">
    <citation type="submission" date="2017-09" db="EMBL/GenBank/DDBJ databases">
        <title>Contemporary evolution of a Lepidopteran species, Heliothis virescens, in response to modern agricultural practices.</title>
        <authorList>
            <person name="Fritz M.L."/>
            <person name="Deyonke A.M."/>
            <person name="Papanicolaou A."/>
            <person name="Micinski S."/>
            <person name="Westbrook J."/>
            <person name="Gould F."/>
        </authorList>
    </citation>
    <scope>NUCLEOTIDE SEQUENCE [LARGE SCALE GENOMIC DNA]</scope>
    <source>
        <strain evidence="5">HvINT-</strain>
        <tissue evidence="5">Whole body</tissue>
    </source>
</reference>
<dbReference type="PRINTS" id="PR00759">
    <property type="entry name" value="BASICPTASE"/>
</dbReference>
<dbReference type="InterPro" id="IPR050098">
    <property type="entry name" value="TFPI/VKTCI-like"/>
</dbReference>
<gene>
    <name evidence="5" type="ORF">B5V51_13249</name>
</gene>
<dbReference type="EMBL" id="NWSH01000075">
    <property type="protein sequence ID" value="PCG79908.1"/>
    <property type="molecule type" value="Genomic_DNA"/>
</dbReference>
<dbReference type="PANTHER" id="PTHR10083">
    <property type="entry name" value="KUNITZ-TYPE PROTEASE INHIBITOR-RELATED"/>
    <property type="match status" value="1"/>
</dbReference>
<feature type="domain" description="BPTI/Kunitz inhibitor" evidence="4">
    <location>
        <begin position="80"/>
        <end position="139"/>
    </location>
</feature>
<keyword evidence="3" id="KW-1015">Disulfide bond</keyword>
<dbReference type="CDD" id="cd00109">
    <property type="entry name" value="Kunitz-type"/>
    <property type="match status" value="2"/>
</dbReference>
<protein>
    <recommendedName>
        <fullName evidence="4">BPTI/Kunitz inhibitor domain-containing protein</fullName>
    </recommendedName>
</protein>
<dbReference type="SUPFAM" id="SSF57362">
    <property type="entry name" value="BPTI-like"/>
    <property type="match status" value="2"/>
</dbReference>
<keyword evidence="1" id="KW-0646">Protease inhibitor</keyword>
<dbReference type="InterPro" id="IPR002223">
    <property type="entry name" value="Kunitz_BPTI"/>
</dbReference>
<evidence type="ECO:0000313" key="5">
    <source>
        <dbReference type="EMBL" id="PCG79908.1"/>
    </source>
</evidence>
<dbReference type="GO" id="GO:0004867">
    <property type="term" value="F:serine-type endopeptidase inhibitor activity"/>
    <property type="evidence" value="ECO:0007669"/>
    <property type="project" value="UniProtKB-KW"/>
</dbReference>
<dbReference type="Gene3D" id="4.10.410.10">
    <property type="entry name" value="Pancreatic trypsin inhibitor Kunitz domain"/>
    <property type="match status" value="2"/>
</dbReference>
<dbReference type="PROSITE" id="PS50279">
    <property type="entry name" value="BPTI_KUNITZ_2"/>
    <property type="match status" value="2"/>
</dbReference>
<evidence type="ECO:0000256" key="3">
    <source>
        <dbReference type="ARBA" id="ARBA00023157"/>
    </source>
</evidence>
<evidence type="ECO:0000256" key="2">
    <source>
        <dbReference type="ARBA" id="ARBA00022900"/>
    </source>
</evidence>
<proteinExistence type="predicted"/>
<evidence type="ECO:0000259" key="4">
    <source>
        <dbReference type="PROSITE" id="PS50279"/>
    </source>
</evidence>
<dbReference type="PROSITE" id="PS00280">
    <property type="entry name" value="BPTI_KUNITZ_1"/>
    <property type="match status" value="1"/>
</dbReference>
<accession>A0A2A4K7J7</accession>
<dbReference type="FunFam" id="4.10.410.10:FF:000020">
    <property type="entry name" value="Collagen, type VI, alpha 3"/>
    <property type="match status" value="1"/>
</dbReference>
<dbReference type="AlphaFoldDB" id="A0A2A4K7J7"/>
<comment type="caution">
    <text evidence="5">The sequence shown here is derived from an EMBL/GenBank/DDBJ whole genome shotgun (WGS) entry which is preliminary data.</text>
</comment>
<dbReference type="STRING" id="7102.A0A2A4K7J7"/>
<name>A0A2A4K7J7_HELVI</name>
<keyword evidence="2" id="KW-0722">Serine protease inhibitor</keyword>
<sequence>MVAFCESSSSSREDISAAADTTLTTATERSSVSPRPSSLYRRINVERIDEFSSTPLDLFRVRDPQRRNHMDTLWRWDFWCQLQPKVGKCSDSTRRQQQTGIRQSYYYDAQLDTCLSFAFSGCDGNRNNFPSLIDCERHCKGSSYMTLKDSTRTTYCALQPNAGLCMSLISRYYYDVNANDCKVFVYGGCGGNQNRFKTHSMCMDQCKE</sequence>
<dbReference type="InterPro" id="IPR020901">
    <property type="entry name" value="Prtase_inh_Kunz-CS"/>
</dbReference>
<dbReference type="InterPro" id="IPR036880">
    <property type="entry name" value="Kunitz_BPTI_sf"/>
</dbReference>
<feature type="domain" description="BPTI/Kunitz inhibitor" evidence="4">
    <location>
        <begin position="156"/>
        <end position="206"/>
    </location>
</feature>
<dbReference type="SMART" id="SM00131">
    <property type="entry name" value="KU"/>
    <property type="match status" value="2"/>
</dbReference>
<organism evidence="5">
    <name type="scientific">Heliothis virescens</name>
    <name type="common">Tobacco budworm moth</name>
    <dbReference type="NCBI Taxonomy" id="7102"/>
    <lineage>
        <taxon>Eukaryota</taxon>
        <taxon>Metazoa</taxon>
        <taxon>Ecdysozoa</taxon>
        <taxon>Arthropoda</taxon>
        <taxon>Hexapoda</taxon>
        <taxon>Insecta</taxon>
        <taxon>Pterygota</taxon>
        <taxon>Neoptera</taxon>
        <taxon>Endopterygota</taxon>
        <taxon>Lepidoptera</taxon>
        <taxon>Glossata</taxon>
        <taxon>Ditrysia</taxon>
        <taxon>Noctuoidea</taxon>
        <taxon>Noctuidae</taxon>
        <taxon>Heliothinae</taxon>
        <taxon>Heliothis</taxon>
    </lineage>
</organism>
<evidence type="ECO:0000256" key="1">
    <source>
        <dbReference type="ARBA" id="ARBA00022690"/>
    </source>
</evidence>
<dbReference type="Pfam" id="PF00014">
    <property type="entry name" value="Kunitz_BPTI"/>
    <property type="match status" value="2"/>
</dbReference>